<accession>A0A5C3KTW8</accession>
<dbReference type="EMBL" id="ML210349">
    <property type="protein sequence ID" value="TFK19288.1"/>
    <property type="molecule type" value="Genomic_DNA"/>
</dbReference>
<evidence type="ECO:0000313" key="2">
    <source>
        <dbReference type="Proteomes" id="UP000307440"/>
    </source>
</evidence>
<dbReference type="OrthoDB" id="3365698at2759"/>
<name>A0A5C3KTW8_COPMA</name>
<dbReference type="AlphaFoldDB" id="A0A5C3KTW8"/>
<reference evidence="1 2" key="1">
    <citation type="journal article" date="2019" name="Nat. Ecol. Evol.">
        <title>Megaphylogeny resolves global patterns of mushroom evolution.</title>
        <authorList>
            <person name="Varga T."/>
            <person name="Krizsan K."/>
            <person name="Foldi C."/>
            <person name="Dima B."/>
            <person name="Sanchez-Garcia M."/>
            <person name="Sanchez-Ramirez S."/>
            <person name="Szollosi G.J."/>
            <person name="Szarkandi J.G."/>
            <person name="Papp V."/>
            <person name="Albert L."/>
            <person name="Andreopoulos W."/>
            <person name="Angelini C."/>
            <person name="Antonin V."/>
            <person name="Barry K.W."/>
            <person name="Bougher N.L."/>
            <person name="Buchanan P."/>
            <person name="Buyck B."/>
            <person name="Bense V."/>
            <person name="Catcheside P."/>
            <person name="Chovatia M."/>
            <person name="Cooper J."/>
            <person name="Damon W."/>
            <person name="Desjardin D."/>
            <person name="Finy P."/>
            <person name="Geml J."/>
            <person name="Haridas S."/>
            <person name="Hughes K."/>
            <person name="Justo A."/>
            <person name="Karasinski D."/>
            <person name="Kautmanova I."/>
            <person name="Kiss B."/>
            <person name="Kocsube S."/>
            <person name="Kotiranta H."/>
            <person name="LaButti K.M."/>
            <person name="Lechner B.E."/>
            <person name="Liimatainen K."/>
            <person name="Lipzen A."/>
            <person name="Lukacs Z."/>
            <person name="Mihaltcheva S."/>
            <person name="Morgado L.N."/>
            <person name="Niskanen T."/>
            <person name="Noordeloos M.E."/>
            <person name="Ohm R.A."/>
            <person name="Ortiz-Santana B."/>
            <person name="Ovrebo C."/>
            <person name="Racz N."/>
            <person name="Riley R."/>
            <person name="Savchenko A."/>
            <person name="Shiryaev A."/>
            <person name="Soop K."/>
            <person name="Spirin V."/>
            <person name="Szebenyi C."/>
            <person name="Tomsovsky M."/>
            <person name="Tulloss R.E."/>
            <person name="Uehling J."/>
            <person name="Grigoriev I.V."/>
            <person name="Vagvolgyi C."/>
            <person name="Papp T."/>
            <person name="Martin F.M."/>
            <person name="Miettinen O."/>
            <person name="Hibbett D.S."/>
            <person name="Nagy L.G."/>
        </authorList>
    </citation>
    <scope>NUCLEOTIDE SEQUENCE [LARGE SCALE GENOMIC DNA]</scope>
    <source>
        <strain evidence="1 2">CBS 121175</strain>
    </source>
</reference>
<gene>
    <name evidence="1" type="ORF">FA15DRAFT_601852</name>
</gene>
<protein>
    <submittedName>
        <fullName evidence="1">Uncharacterized protein</fullName>
    </submittedName>
</protein>
<organism evidence="1 2">
    <name type="scientific">Coprinopsis marcescibilis</name>
    <name type="common">Agaric fungus</name>
    <name type="synonym">Psathyrella marcescibilis</name>
    <dbReference type="NCBI Taxonomy" id="230819"/>
    <lineage>
        <taxon>Eukaryota</taxon>
        <taxon>Fungi</taxon>
        <taxon>Dikarya</taxon>
        <taxon>Basidiomycota</taxon>
        <taxon>Agaricomycotina</taxon>
        <taxon>Agaricomycetes</taxon>
        <taxon>Agaricomycetidae</taxon>
        <taxon>Agaricales</taxon>
        <taxon>Agaricineae</taxon>
        <taxon>Psathyrellaceae</taxon>
        <taxon>Coprinopsis</taxon>
    </lineage>
</organism>
<dbReference type="Proteomes" id="UP000307440">
    <property type="component" value="Unassembled WGS sequence"/>
</dbReference>
<proteinExistence type="predicted"/>
<sequence length="179" mass="20163">MSNSSRLEFSKGLLDPRLLPFLDNNAPVPGHLSHNVVDTVEAILTSINALEDDIIPIQQKLDKMKRLRDVMYREHTMVSALKSPIREVPSELIASIMELTLFSDRGMLDSDGRADFCSLRAVSRQWREVGLTTPSLWARLKVELDARAGRLGGPKFDWPGRLSRWFDRAGRGLPLGIEL</sequence>
<keyword evidence="2" id="KW-1185">Reference proteome</keyword>
<evidence type="ECO:0000313" key="1">
    <source>
        <dbReference type="EMBL" id="TFK19288.1"/>
    </source>
</evidence>
<feature type="non-terminal residue" evidence="1">
    <location>
        <position position="179"/>
    </location>
</feature>